<dbReference type="Pfam" id="PF08376">
    <property type="entry name" value="NIT"/>
    <property type="match status" value="1"/>
</dbReference>
<feature type="domain" description="ANTAR" evidence="1">
    <location>
        <begin position="355"/>
        <end position="416"/>
    </location>
</feature>
<gene>
    <name evidence="2" type="ORF">C7389_10959</name>
</gene>
<keyword evidence="3" id="KW-1185">Reference proteome</keyword>
<dbReference type="InterPro" id="IPR036388">
    <property type="entry name" value="WH-like_DNA-bd_sf"/>
</dbReference>
<reference evidence="2 3" key="1">
    <citation type="submission" date="2019-03" db="EMBL/GenBank/DDBJ databases">
        <title>Genomic Encyclopedia of Type Strains, Phase IV (KMG-IV): sequencing the most valuable type-strain genomes for metagenomic binning, comparative biology and taxonomic classification.</title>
        <authorList>
            <person name="Goeker M."/>
        </authorList>
    </citation>
    <scope>NUCLEOTIDE SEQUENCE [LARGE SCALE GENOMIC DNA]</scope>
    <source>
        <strain evidence="2 3">DSM 12121</strain>
    </source>
</reference>
<dbReference type="InterPro" id="IPR005561">
    <property type="entry name" value="ANTAR"/>
</dbReference>
<proteinExistence type="predicted"/>
<evidence type="ECO:0000313" key="3">
    <source>
        <dbReference type="Proteomes" id="UP000295129"/>
    </source>
</evidence>
<dbReference type="Pfam" id="PF03861">
    <property type="entry name" value="ANTAR"/>
    <property type="match status" value="1"/>
</dbReference>
<dbReference type="InterPro" id="IPR011006">
    <property type="entry name" value="CheY-like_superfamily"/>
</dbReference>
<dbReference type="Proteomes" id="UP000295129">
    <property type="component" value="Unassembled WGS sequence"/>
</dbReference>
<dbReference type="PROSITE" id="PS50921">
    <property type="entry name" value="ANTAR"/>
    <property type="match status" value="1"/>
</dbReference>
<dbReference type="SMART" id="SM01012">
    <property type="entry name" value="ANTAR"/>
    <property type="match status" value="1"/>
</dbReference>
<dbReference type="EMBL" id="SNVV01000009">
    <property type="protein sequence ID" value="TDN50368.1"/>
    <property type="molecule type" value="Genomic_DNA"/>
</dbReference>
<evidence type="ECO:0000259" key="1">
    <source>
        <dbReference type="PROSITE" id="PS50921"/>
    </source>
</evidence>
<dbReference type="AlphaFoldDB" id="A0A4R6E0S7"/>
<dbReference type="SUPFAM" id="SSF52172">
    <property type="entry name" value="CheY-like"/>
    <property type="match status" value="1"/>
</dbReference>
<accession>A0A4R6E0S7</accession>
<evidence type="ECO:0000313" key="2">
    <source>
        <dbReference type="EMBL" id="TDN50368.1"/>
    </source>
</evidence>
<comment type="caution">
    <text evidence="2">The sequence shown here is derived from an EMBL/GenBank/DDBJ whole genome shotgun (WGS) entry which is preliminary data.</text>
</comment>
<sequence length="431" mass="46538">MKSALEFLVAAKRCEIHGLDQLAVTSQLVGSIGRLVHLLQKERGASNIFLGSAGARFGEQRQRRAAESVEVEAAVRARFDELETDSGRLSGGVRLFSRIAYVLHGLDALPELRARIAKLALPPAQATAAFTELIAGLLAVVFEAADTASDPVISRALVALFNFMQGKELAGQERATGATAFAGGRADATLQQRQLHLIEAQDRCFQIFSDFTEGDILAYWRTVEACGEMAELERLRRVLCTAPAGGPLDPELSDAWYDCCTRRIDGMKAVEDKLAASLQSLCAAKSAEAHADLNDQKAFLDSLSAGVPTPAASFAVFFDKPLNGEAPQALIAADGFGPQLERSILDMVQAQSRRLQAMSDELNAVRGALNERKVIERAKGLLMAHKGMTEDQAYKLLRQTAMSQNRRLVEVAEATLSLADFLPGARSGRVV</sequence>
<protein>
    <submittedName>
        <fullName evidence="2">ANTAR domain-containing protein</fullName>
    </submittedName>
</protein>
<dbReference type="GO" id="GO:0003723">
    <property type="term" value="F:RNA binding"/>
    <property type="evidence" value="ECO:0007669"/>
    <property type="project" value="InterPro"/>
</dbReference>
<dbReference type="OrthoDB" id="9782798at2"/>
<dbReference type="Gene3D" id="1.10.10.10">
    <property type="entry name" value="Winged helix-like DNA-binding domain superfamily/Winged helix DNA-binding domain"/>
    <property type="match status" value="1"/>
</dbReference>
<dbReference type="InterPro" id="IPR013587">
    <property type="entry name" value="Nitrate/nitrite_sensing"/>
</dbReference>
<name>A0A4R6E0S7_9RHOO</name>
<organism evidence="2 3">
    <name type="scientific">Azoarcus indigens</name>
    <dbReference type="NCBI Taxonomy" id="29545"/>
    <lineage>
        <taxon>Bacteria</taxon>
        <taxon>Pseudomonadati</taxon>
        <taxon>Pseudomonadota</taxon>
        <taxon>Betaproteobacteria</taxon>
        <taxon>Rhodocyclales</taxon>
        <taxon>Zoogloeaceae</taxon>
        <taxon>Azoarcus</taxon>
    </lineage>
</organism>
<dbReference type="RefSeq" id="WP_133591564.1">
    <property type="nucleotide sequence ID" value="NZ_SNVV01000009.1"/>
</dbReference>